<dbReference type="Gene3D" id="3.90.470.40">
    <property type="entry name" value="RTP801-like"/>
    <property type="match status" value="1"/>
</dbReference>
<dbReference type="Proteomes" id="UP000719412">
    <property type="component" value="Unassembled WGS sequence"/>
</dbReference>
<dbReference type="GO" id="GO:0032006">
    <property type="term" value="P:regulation of TOR signaling"/>
    <property type="evidence" value="ECO:0007669"/>
    <property type="project" value="TreeGrafter"/>
</dbReference>
<keyword evidence="3" id="KW-0963">Cytoplasm</keyword>
<gene>
    <name evidence="4" type="ORF">GEV33_003048</name>
</gene>
<name>A0A8J6LI42_TENMO</name>
<dbReference type="InterPro" id="IPR012918">
    <property type="entry name" value="RTP801-like"/>
</dbReference>
<dbReference type="GO" id="GO:0006915">
    <property type="term" value="P:apoptotic process"/>
    <property type="evidence" value="ECO:0007669"/>
    <property type="project" value="TreeGrafter"/>
</dbReference>
<dbReference type="GO" id="GO:0009968">
    <property type="term" value="P:negative regulation of signal transduction"/>
    <property type="evidence" value="ECO:0007669"/>
    <property type="project" value="InterPro"/>
</dbReference>
<dbReference type="PANTHER" id="PTHR12478">
    <property type="entry name" value="DNA-DAMAGE-INDUCIBLE TRANSCRIPT 4 PROTEIN DDIT4"/>
    <property type="match status" value="1"/>
</dbReference>
<dbReference type="EMBL" id="JABDTM020013839">
    <property type="protein sequence ID" value="KAH0819743.1"/>
    <property type="molecule type" value="Genomic_DNA"/>
</dbReference>
<dbReference type="InterPro" id="IPR038281">
    <property type="entry name" value="RTP801-like_C_sf"/>
</dbReference>
<evidence type="ECO:0000313" key="5">
    <source>
        <dbReference type="Proteomes" id="UP000719412"/>
    </source>
</evidence>
<sequence>MELRSAKRTHLSCGEVLLPCGLLHRISRDILSMAESEPYGIKGCLIYINFEASDECRKLSNVKCDPGTATTFELNLTFKQHSTGWNFIPQFLKYVAFYADGCRTLNFVCLSTGIWPGVVPSW</sequence>
<comment type="similarity">
    <text evidence="2">Belongs to the DDIT4 family.</text>
</comment>
<accession>A0A8J6LI42</accession>
<dbReference type="AlphaFoldDB" id="A0A8J6LI42"/>
<evidence type="ECO:0000313" key="4">
    <source>
        <dbReference type="EMBL" id="KAH0819743.1"/>
    </source>
</evidence>
<comment type="subcellular location">
    <subcellularLocation>
        <location evidence="1">Cytoplasm</location>
    </subcellularLocation>
</comment>
<dbReference type="GO" id="GO:0005737">
    <property type="term" value="C:cytoplasm"/>
    <property type="evidence" value="ECO:0007669"/>
    <property type="project" value="UniProtKB-SubCell"/>
</dbReference>
<dbReference type="Pfam" id="PF07809">
    <property type="entry name" value="RTP801_C"/>
    <property type="match status" value="1"/>
</dbReference>
<evidence type="ECO:0000256" key="2">
    <source>
        <dbReference type="ARBA" id="ARBA00010670"/>
    </source>
</evidence>
<comment type="caution">
    <text evidence="4">The sequence shown here is derived from an EMBL/GenBank/DDBJ whole genome shotgun (WGS) entry which is preliminary data.</text>
</comment>
<organism evidence="4 5">
    <name type="scientific">Tenebrio molitor</name>
    <name type="common">Yellow mealworm beetle</name>
    <dbReference type="NCBI Taxonomy" id="7067"/>
    <lineage>
        <taxon>Eukaryota</taxon>
        <taxon>Metazoa</taxon>
        <taxon>Ecdysozoa</taxon>
        <taxon>Arthropoda</taxon>
        <taxon>Hexapoda</taxon>
        <taxon>Insecta</taxon>
        <taxon>Pterygota</taxon>
        <taxon>Neoptera</taxon>
        <taxon>Endopterygota</taxon>
        <taxon>Coleoptera</taxon>
        <taxon>Polyphaga</taxon>
        <taxon>Cucujiformia</taxon>
        <taxon>Tenebrionidae</taxon>
        <taxon>Tenebrio</taxon>
    </lineage>
</organism>
<protein>
    <submittedName>
        <fullName evidence="4">Uncharacterized protein</fullName>
    </submittedName>
</protein>
<evidence type="ECO:0000256" key="3">
    <source>
        <dbReference type="ARBA" id="ARBA00022490"/>
    </source>
</evidence>
<reference evidence="4" key="1">
    <citation type="journal article" date="2020" name="J Insects Food Feed">
        <title>The yellow mealworm (Tenebrio molitor) genome: a resource for the emerging insects as food and feed industry.</title>
        <authorList>
            <person name="Eriksson T."/>
            <person name="Andere A."/>
            <person name="Kelstrup H."/>
            <person name="Emery V."/>
            <person name="Picard C."/>
        </authorList>
    </citation>
    <scope>NUCLEOTIDE SEQUENCE</scope>
    <source>
        <strain evidence="4">Stoneville</strain>
        <tissue evidence="4">Whole head</tissue>
    </source>
</reference>
<evidence type="ECO:0000256" key="1">
    <source>
        <dbReference type="ARBA" id="ARBA00004496"/>
    </source>
</evidence>
<dbReference type="PANTHER" id="PTHR12478:SF16">
    <property type="entry name" value="PROTEIN CHARYBDE-RELATED"/>
    <property type="match status" value="1"/>
</dbReference>
<keyword evidence="5" id="KW-1185">Reference proteome</keyword>
<proteinExistence type="inferred from homology"/>
<reference evidence="4" key="2">
    <citation type="submission" date="2021-08" db="EMBL/GenBank/DDBJ databases">
        <authorList>
            <person name="Eriksson T."/>
        </authorList>
    </citation>
    <scope>NUCLEOTIDE SEQUENCE</scope>
    <source>
        <strain evidence="4">Stoneville</strain>
        <tissue evidence="4">Whole head</tissue>
    </source>
</reference>